<dbReference type="EMBL" id="CP108313">
    <property type="protein sequence ID" value="WTW73603.1"/>
    <property type="molecule type" value="Genomic_DNA"/>
</dbReference>
<accession>A0AAU2W2J2</accession>
<proteinExistence type="predicted"/>
<dbReference type="InterPro" id="IPR027417">
    <property type="entry name" value="P-loop_NTPase"/>
</dbReference>
<gene>
    <name evidence="1" type="ORF">OG398_37880</name>
</gene>
<sequence length="179" mass="19283">MRVHGNGDASALLINGTVGVGKTTAAEAVGDLLADAGVPHAVLDLDSLRQSWPAPPADRFNFGMLLRNVRSVAANYLDAGATRLVLAGVIEQPDERRRLSEAVGVELTVCRLRADHAVLRERLTRRHDSEPEALRWHLQRCGELDAVLDRSAVDDFTVDTTTGAVTDIAASAIKRAGWL</sequence>
<reference evidence="1" key="1">
    <citation type="submission" date="2022-10" db="EMBL/GenBank/DDBJ databases">
        <title>The complete genomes of actinobacterial strains from the NBC collection.</title>
        <authorList>
            <person name="Joergensen T.S."/>
            <person name="Alvarez Arevalo M."/>
            <person name="Sterndorff E.B."/>
            <person name="Faurdal D."/>
            <person name="Vuksanovic O."/>
            <person name="Mourched A.-S."/>
            <person name="Charusanti P."/>
            <person name="Shaw S."/>
            <person name="Blin K."/>
            <person name="Weber T."/>
        </authorList>
    </citation>
    <scope>NUCLEOTIDE SEQUENCE</scope>
    <source>
        <strain evidence="1">NBC_00008</strain>
    </source>
</reference>
<dbReference type="AlphaFoldDB" id="A0AAU2W2J2"/>
<organism evidence="1">
    <name type="scientific">Streptomyces sp. NBC_00008</name>
    <dbReference type="NCBI Taxonomy" id="2903610"/>
    <lineage>
        <taxon>Bacteria</taxon>
        <taxon>Bacillati</taxon>
        <taxon>Actinomycetota</taxon>
        <taxon>Actinomycetes</taxon>
        <taxon>Kitasatosporales</taxon>
        <taxon>Streptomycetaceae</taxon>
        <taxon>Streptomyces</taxon>
    </lineage>
</organism>
<protein>
    <submittedName>
        <fullName evidence="1">AAA family ATPase</fullName>
    </submittedName>
</protein>
<dbReference type="SUPFAM" id="SSF52540">
    <property type="entry name" value="P-loop containing nucleoside triphosphate hydrolases"/>
    <property type="match status" value="1"/>
</dbReference>
<dbReference type="Gene3D" id="3.40.50.300">
    <property type="entry name" value="P-loop containing nucleotide triphosphate hydrolases"/>
    <property type="match status" value="1"/>
</dbReference>
<dbReference type="Pfam" id="PF13238">
    <property type="entry name" value="AAA_18"/>
    <property type="match status" value="1"/>
</dbReference>
<evidence type="ECO:0000313" key="1">
    <source>
        <dbReference type="EMBL" id="WTW73603.1"/>
    </source>
</evidence>
<name>A0AAU2W2J2_9ACTN</name>